<dbReference type="Proteomes" id="UP000612362">
    <property type="component" value="Unassembled WGS sequence"/>
</dbReference>
<name>A0A8J3MVT0_9CHLR</name>
<organism evidence="1 2">
    <name type="scientific">Ktedonospora formicarum</name>
    <dbReference type="NCBI Taxonomy" id="2778364"/>
    <lineage>
        <taxon>Bacteria</taxon>
        <taxon>Bacillati</taxon>
        <taxon>Chloroflexota</taxon>
        <taxon>Ktedonobacteria</taxon>
        <taxon>Ktedonobacterales</taxon>
        <taxon>Ktedonobacteraceae</taxon>
        <taxon>Ktedonospora</taxon>
    </lineage>
</organism>
<evidence type="ECO:0000313" key="2">
    <source>
        <dbReference type="Proteomes" id="UP000612362"/>
    </source>
</evidence>
<proteinExistence type="predicted"/>
<evidence type="ECO:0000313" key="1">
    <source>
        <dbReference type="EMBL" id="GHO50667.1"/>
    </source>
</evidence>
<gene>
    <name evidence="1" type="ORF">KSX_88300</name>
</gene>
<comment type="caution">
    <text evidence="1">The sequence shown here is derived from an EMBL/GenBank/DDBJ whole genome shotgun (WGS) entry which is preliminary data.</text>
</comment>
<sequence length="56" mass="6361">MAQKKAKYQGSDLFNKRAYIAQEHLEVMSEITRLCAILGKRSSHVRPDEECVVPGK</sequence>
<keyword evidence="2" id="KW-1185">Reference proteome</keyword>
<dbReference type="EMBL" id="BNJF01000009">
    <property type="protein sequence ID" value="GHO50667.1"/>
    <property type="molecule type" value="Genomic_DNA"/>
</dbReference>
<dbReference type="AlphaFoldDB" id="A0A8J3MVT0"/>
<accession>A0A8J3MVT0</accession>
<protein>
    <submittedName>
        <fullName evidence="1">Uncharacterized protein</fullName>
    </submittedName>
</protein>
<reference evidence="1" key="1">
    <citation type="submission" date="2020-10" db="EMBL/GenBank/DDBJ databases">
        <title>Taxonomic study of unclassified bacteria belonging to the class Ktedonobacteria.</title>
        <authorList>
            <person name="Yabe S."/>
            <person name="Wang C.M."/>
            <person name="Zheng Y."/>
            <person name="Sakai Y."/>
            <person name="Cavaletti L."/>
            <person name="Monciardini P."/>
            <person name="Donadio S."/>
        </authorList>
    </citation>
    <scope>NUCLEOTIDE SEQUENCE</scope>
    <source>
        <strain evidence="1">SOSP1-1</strain>
    </source>
</reference>